<dbReference type="Proteomes" id="UP001190700">
    <property type="component" value="Unassembled WGS sequence"/>
</dbReference>
<dbReference type="GO" id="GO:0051321">
    <property type="term" value="P:meiotic cell cycle"/>
    <property type="evidence" value="ECO:0007669"/>
    <property type="project" value="TreeGrafter"/>
</dbReference>
<keyword evidence="9" id="KW-1185">Reference proteome</keyword>
<reference evidence="8 9" key="1">
    <citation type="journal article" date="2015" name="Genome Biol. Evol.">
        <title>Comparative Genomics of a Bacterivorous Green Alga Reveals Evolutionary Causalities and Consequences of Phago-Mixotrophic Mode of Nutrition.</title>
        <authorList>
            <person name="Burns J.A."/>
            <person name="Paasch A."/>
            <person name="Narechania A."/>
            <person name="Kim E."/>
        </authorList>
    </citation>
    <scope>NUCLEOTIDE SEQUENCE [LARGE SCALE GENOMIC DNA]</scope>
    <source>
        <strain evidence="8 9">PLY_AMNH</strain>
    </source>
</reference>
<evidence type="ECO:0000313" key="8">
    <source>
        <dbReference type="EMBL" id="KAK3261776.1"/>
    </source>
</evidence>
<dbReference type="GO" id="GO:0005874">
    <property type="term" value="C:microtubule"/>
    <property type="evidence" value="ECO:0007669"/>
    <property type="project" value="UniProtKB-KW"/>
</dbReference>
<keyword evidence="5" id="KW-0206">Cytoskeleton</keyword>
<dbReference type="GO" id="GO:0000922">
    <property type="term" value="C:spindle pole"/>
    <property type="evidence" value="ECO:0007669"/>
    <property type="project" value="InterPro"/>
</dbReference>
<evidence type="ECO:0000256" key="5">
    <source>
        <dbReference type="ARBA" id="ARBA00023212"/>
    </source>
</evidence>
<keyword evidence="4" id="KW-0493">Microtubule</keyword>
<evidence type="ECO:0008006" key="10">
    <source>
        <dbReference type="Google" id="ProtNLM"/>
    </source>
</evidence>
<dbReference type="GO" id="GO:0000278">
    <property type="term" value="P:mitotic cell cycle"/>
    <property type="evidence" value="ECO:0007669"/>
    <property type="project" value="TreeGrafter"/>
</dbReference>
<name>A0AAE0FL15_9CHLO</name>
<dbReference type="GO" id="GO:0051225">
    <property type="term" value="P:spindle assembly"/>
    <property type="evidence" value="ECO:0007669"/>
    <property type="project" value="TreeGrafter"/>
</dbReference>
<accession>A0AAE0FL15</accession>
<dbReference type="AlphaFoldDB" id="A0AAE0FL15"/>
<comment type="caution">
    <text evidence="8">The sequence shown here is derived from an EMBL/GenBank/DDBJ whole genome shotgun (WGS) entry which is preliminary data.</text>
</comment>
<dbReference type="InterPro" id="IPR007259">
    <property type="entry name" value="GCP"/>
</dbReference>
<evidence type="ECO:0000256" key="3">
    <source>
        <dbReference type="ARBA" id="ARBA00022490"/>
    </source>
</evidence>
<gene>
    <name evidence="8" type="ORF">CYMTET_29336</name>
</gene>
<evidence type="ECO:0000256" key="1">
    <source>
        <dbReference type="ARBA" id="ARBA00004245"/>
    </source>
</evidence>
<dbReference type="Gene3D" id="1.20.120.1900">
    <property type="entry name" value="Gamma-tubulin complex, C-terminal domain"/>
    <property type="match status" value="1"/>
</dbReference>
<evidence type="ECO:0000256" key="4">
    <source>
        <dbReference type="ARBA" id="ARBA00022701"/>
    </source>
</evidence>
<comment type="subcellular location">
    <subcellularLocation>
        <location evidence="1">Cytoplasm</location>
        <location evidence="1">Cytoskeleton</location>
    </subcellularLocation>
</comment>
<dbReference type="Pfam" id="PF04130">
    <property type="entry name" value="GCP_C_terminal"/>
    <property type="match status" value="1"/>
</dbReference>
<comment type="similarity">
    <text evidence="2">Belongs to the TUBGCP family.</text>
</comment>
<organism evidence="8 9">
    <name type="scientific">Cymbomonas tetramitiformis</name>
    <dbReference type="NCBI Taxonomy" id="36881"/>
    <lineage>
        <taxon>Eukaryota</taxon>
        <taxon>Viridiplantae</taxon>
        <taxon>Chlorophyta</taxon>
        <taxon>Pyramimonadophyceae</taxon>
        <taxon>Pyramimonadales</taxon>
        <taxon>Pyramimonadaceae</taxon>
        <taxon>Cymbomonas</taxon>
    </lineage>
</organism>
<dbReference type="Pfam" id="PF17681">
    <property type="entry name" value="GCP_N_terminal"/>
    <property type="match status" value="1"/>
</dbReference>
<evidence type="ECO:0000259" key="7">
    <source>
        <dbReference type="Pfam" id="PF17681"/>
    </source>
</evidence>
<dbReference type="InterPro" id="IPR040457">
    <property type="entry name" value="GCP_C"/>
</dbReference>
<sequence>MASREEQTAALLKRLVSCVVTSSKSSQSAEAVKIRQKAFRYAVRIIGSRIATGVVGDEGTVAEAIKRKLVQNRPADSFTFSELHRKLMSLPTYQQRYELLRLLSIISEDDQRTSTGNTSLGSTLLGAVTSGVLPKVSVDDIEGTAGLAATTDSFAHSRISVDGTSSAESTPQHRAAAATSFGSAGLAVVTAPPSGLAPHKAVAYQEMSEIERTDFEISEAALVRDVIYCCQGIDGHHVRYSIKDDGYVVDQHVGVPASARELLRKLCELGWLFRRVRSVLSTHPVLPGPESVVSSTASMAKTGSVAQAFGSAIQRELADYYRLMAVLEAQAHQGRPLPGKTVPGTGGQYLTLKRLVVWLAEPLQRMRLLAVLVDATHNRKGGGIAGALHQHTQHGDPFVHALTMRLTHQVCVPLFRMLSKWLFEGELQDTFGEFFVVADPSVEDKDLWYKKYCLSEQMLPPFISQELAGQILRTGKSINFMRLCCSDQVCPGLGSAAAIRCARGSARLQRSGVPGARLGCSDQVCPGLGSAAAIRCARGSALLQRSGVPGARLCCSDQVCPGLGSAAAISDQVCPGLGSAAAIRCARGSALLQRSGVPGARLCCSDQVCPGLGSAAAISDQVCPGLGPAAAIRCARGSALLQRSGVPGARLGCSDSVCLGLGSAAAIQGVPSSAWLQLGQVPGPRLAAAISEIRIAWARLGCSDQVCPGLGSAAAISDQVCPGLGSAAAISDQVCPGLGSAAAISDQVCPGLGSAAAIRCAWGSALLQRSGVPGARLGCSDQGWAEASAAAVAGVSARGGLAYGQGSALESAVSEAARRIDERLMEILFKRFRFADHCVAIKRYLLLGQGDFIQSLLDLAGPDLNARAHLISAYKMTGALEGAVRSSNAQFDELAQTHLRVRRLQWGAGNSNGGAVKMLGILKQ</sequence>
<protein>
    <recommendedName>
        <fullName evidence="10">Gamma-tubulin complex component</fullName>
    </recommendedName>
</protein>
<dbReference type="GO" id="GO:0000930">
    <property type="term" value="C:gamma-tubulin complex"/>
    <property type="evidence" value="ECO:0007669"/>
    <property type="project" value="TreeGrafter"/>
</dbReference>
<evidence type="ECO:0000313" key="9">
    <source>
        <dbReference type="Proteomes" id="UP001190700"/>
    </source>
</evidence>
<feature type="domain" description="Gamma tubulin complex component C-terminal" evidence="6">
    <location>
        <begin position="836"/>
        <end position="898"/>
    </location>
</feature>
<dbReference type="InterPro" id="IPR042241">
    <property type="entry name" value="GCP_C_sf"/>
</dbReference>
<evidence type="ECO:0000259" key="6">
    <source>
        <dbReference type="Pfam" id="PF04130"/>
    </source>
</evidence>
<dbReference type="PANTHER" id="PTHR19302:SF14">
    <property type="entry name" value="GAMMA-TUBULIN COMPLEX COMPONENT 3"/>
    <property type="match status" value="1"/>
</dbReference>
<feature type="domain" description="Gamma tubulin complex component protein N-terminal" evidence="7">
    <location>
        <begin position="223"/>
        <end position="488"/>
    </location>
</feature>
<dbReference type="GO" id="GO:0051011">
    <property type="term" value="F:microtubule minus-end binding"/>
    <property type="evidence" value="ECO:0007669"/>
    <property type="project" value="TreeGrafter"/>
</dbReference>
<dbReference type="InterPro" id="IPR041470">
    <property type="entry name" value="GCP_N"/>
</dbReference>
<dbReference type="PANTHER" id="PTHR19302">
    <property type="entry name" value="GAMMA TUBULIN COMPLEX PROTEIN"/>
    <property type="match status" value="1"/>
</dbReference>
<dbReference type="GO" id="GO:0043015">
    <property type="term" value="F:gamma-tubulin binding"/>
    <property type="evidence" value="ECO:0007669"/>
    <property type="project" value="InterPro"/>
</dbReference>
<proteinExistence type="inferred from homology"/>
<dbReference type="GO" id="GO:0031122">
    <property type="term" value="P:cytoplasmic microtubule organization"/>
    <property type="evidence" value="ECO:0007669"/>
    <property type="project" value="TreeGrafter"/>
</dbReference>
<dbReference type="GO" id="GO:0007020">
    <property type="term" value="P:microtubule nucleation"/>
    <property type="evidence" value="ECO:0007669"/>
    <property type="project" value="InterPro"/>
</dbReference>
<dbReference type="EMBL" id="LGRX02016674">
    <property type="protein sequence ID" value="KAK3261776.1"/>
    <property type="molecule type" value="Genomic_DNA"/>
</dbReference>
<evidence type="ECO:0000256" key="2">
    <source>
        <dbReference type="ARBA" id="ARBA00010337"/>
    </source>
</evidence>
<keyword evidence="3" id="KW-0963">Cytoplasm</keyword>